<dbReference type="InterPro" id="IPR002716">
    <property type="entry name" value="PIN_dom"/>
</dbReference>
<feature type="domain" description="VapC50 C-terminal" evidence="2">
    <location>
        <begin position="128"/>
        <end position="182"/>
    </location>
</feature>
<dbReference type="InterPro" id="IPR029060">
    <property type="entry name" value="PIN-like_dom_sf"/>
</dbReference>
<dbReference type="PANTHER" id="PTHR34610:SF4">
    <property type="entry name" value="SLL8027 PROTEIN"/>
    <property type="match status" value="1"/>
</dbReference>
<dbReference type="EMBL" id="JBHSJJ010000005">
    <property type="protein sequence ID" value="MFC4872070.1"/>
    <property type="molecule type" value="Genomic_DNA"/>
</dbReference>
<keyword evidence="4" id="KW-1185">Reference proteome</keyword>
<dbReference type="Proteomes" id="UP001595818">
    <property type="component" value="Unassembled WGS sequence"/>
</dbReference>
<accession>A0ABV9T049</accession>
<organism evidence="3 4">
    <name type="scientific">Negadavirga shengliensis</name>
    <dbReference type="NCBI Taxonomy" id="1389218"/>
    <lineage>
        <taxon>Bacteria</taxon>
        <taxon>Pseudomonadati</taxon>
        <taxon>Bacteroidota</taxon>
        <taxon>Cytophagia</taxon>
        <taxon>Cytophagales</taxon>
        <taxon>Cyclobacteriaceae</taxon>
        <taxon>Negadavirga</taxon>
    </lineage>
</organism>
<feature type="domain" description="PIN" evidence="1">
    <location>
        <begin position="4"/>
        <end position="110"/>
    </location>
</feature>
<evidence type="ECO:0000259" key="2">
    <source>
        <dbReference type="Pfam" id="PF26343"/>
    </source>
</evidence>
<dbReference type="RefSeq" id="WP_377064143.1">
    <property type="nucleotide sequence ID" value="NZ_JBHSJJ010000005.1"/>
</dbReference>
<sequence>MLSALLDANVLYPAPIRDLLLSLAEDDLFKPFWSKAIHQEWRRNLLENRPDLDPQRIDRTIDLMNQAFPDAEIEGYENRIAALSLKDPDDRHVLAAAVEANADYLVTANLKDFQTPSLQPKGIQIIHPDAFVCQLSSQHRDAVFKSFVKLVSRLENPPQSKATVLSTLEKCGLTETVRVLRECKE</sequence>
<reference evidence="4" key="1">
    <citation type="journal article" date="2019" name="Int. J. Syst. Evol. Microbiol.">
        <title>The Global Catalogue of Microorganisms (GCM) 10K type strain sequencing project: providing services to taxonomists for standard genome sequencing and annotation.</title>
        <authorList>
            <consortium name="The Broad Institute Genomics Platform"/>
            <consortium name="The Broad Institute Genome Sequencing Center for Infectious Disease"/>
            <person name="Wu L."/>
            <person name="Ma J."/>
        </authorList>
    </citation>
    <scope>NUCLEOTIDE SEQUENCE [LARGE SCALE GENOMIC DNA]</scope>
    <source>
        <strain evidence="4">CGMCC 4.7466</strain>
    </source>
</reference>
<protein>
    <submittedName>
        <fullName evidence="3">Toxin-antitoxin system toxin component, PIN family</fullName>
    </submittedName>
</protein>
<evidence type="ECO:0000259" key="1">
    <source>
        <dbReference type="Pfam" id="PF13470"/>
    </source>
</evidence>
<dbReference type="InterPro" id="IPR002850">
    <property type="entry name" value="PIN_toxin-like"/>
</dbReference>
<evidence type="ECO:0000313" key="4">
    <source>
        <dbReference type="Proteomes" id="UP001595818"/>
    </source>
</evidence>
<proteinExistence type="predicted"/>
<evidence type="ECO:0000313" key="3">
    <source>
        <dbReference type="EMBL" id="MFC4872070.1"/>
    </source>
</evidence>
<dbReference type="SUPFAM" id="SSF88723">
    <property type="entry name" value="PIN domain-like"/>
    <property type="match status" value="1"/>
</dbReference>
<dbReference type="Pfam" id="PF26343">
    <property type="entry name" value="VapC50_C"/>
    <property type="match status" value="1"/>
</dbReference>
<name>A0ABV9T049_9BACT</name>
<dbReference type="PANTHER" id="PTHR34610">
    <property type="entry name" value="SSL7007 PROTEIN"/>
    <property type="match status" value="1"/>
</dbReference>
<gene>
    <name evidence="3" type="ORF">ACFPFU_10245</name>
</gene>
<dbReference type="InterPro" id="IPR058652">
    <property type="entry name" value="VapC50_C"/>
</dbReference>
<comment type="caution">
    <text evidence="3">The sequence shown here is derived from an EMBL/GenBank/DDBJ whole genome shotgun (WGS) entry which is preliminary data.</text>
</comment>
<dbReference type="Pfam" id="PF13470">
    <property type="entry name" value="PIN_3"/>
    <property type="match status" value="1"/>
</dbReference>